<reference evidence="16 17" key="1">
    <citation type="submission" date="2018-04" db="EMBL/GenBank/DDBJ databases">
        <title>Genomic Encyclopedia of Type Strains, Phase IV (KMG-IV): sequencing the most valuable type-strain genomes for metagenomic binning, comparative biology and taxonomic classification.</title>
        <authorList>
            <person name="Goeker M."/>
        </authorList>
    </citation>
    <scope>NUCLEOTIDE SEQUENCE [LARGE SCALE GENOMIC DNA]</scope>
    <source>
        <strain evidence="16 17">DSM 104150</strain>
    </source>
</reference>
<evidence type="ECO:0000256" key="8">
    <source>
        <dbReference type="ARBA" id="ARBA00054043"/>
    </source>
</evidence>
<dbReference type="InterPro" id="IPR004616">
    <property type="entry name" value="Leu/Phe-tRNA_Trfase"/>
</dbReference>
<comment type="catalytic activity">
    <reaction evidence="5 15">
        <text>L-phenylalanyl-tRNA(Phe) + an N-terminal L-alpha-aminoacyl-[protein] = an N-terminal L-phenylalanyl-L-alpha-aminoacyl-[protein] + tRNA(Phe)</text>
        <dbReference type="Rhea" id="RHEA:43632"/>
        <dbReference type="Rhea" id="RHEA-COMP:9668"/>
        <dbReference type="Rhea" id="RHEA-COMP:9699"/>
        <dbReference type="Rhea" id="RHEA-COMP:10636"/>
        <dbReference type="Rhea" id="RHEA-COMP:10637"/>
        <dbReference type="ChEBI" id="CHEBI:78442"/>
        <dbReference type="ChEBI" id="CHEBI:78531"/>
        <dbReference type="ChEBI" id="CHEBI:78597"/>
        <dbReference type="ChEBI" id="CHEBI:83561"/>
        <dbReference type="EC" id="2.3.2.6"/>
    </reaction>
</comment>
<evidence type="ECO:0000256" key="4">
    <source>
        <dbReference type="ARBA" id="ARBA00023315"/>
    </source>
</evidence>
<dbReference type="GO" id="GO:0008914">
    <property type="term" value="F:leucyl-tRNA--protein transferase activity"/>
    <property type="evidence" value="ECO:0007669"/>
    <property type="project" value="UniProtKB-UniRule"/>
</dbReference>
<dbReference type="Pfam" id="PF03588">
    <property type="entry name" value="Leu_Phe_trans"/>
    <property type="match status" value="1"/>
</dbReference>
<keyword evidence="3 15" id="KW-0808">Transferase</keyword>
<evidence type="ECO:0000256" key="10">
    <source>
        <dbReference type="ARBA" id="ARBA00066767"/>
    </source>
</evidence>
<dbReference type="GO" id="GO:0005737">
    <property type="term" value="C:cytoplasm"/>
    <property type="evidence" value="ECO:0007669"/>
    <property type="project" value="UniProtKB-SubCell"/>
</dbReference>
<dbReference type="FunFam" id="3.40.630.70:FF:000001">
    <property type="entry name" value="Leucyl/phenylalanyl-tRNA--protein transferase"/>
    <property type="match status" value="1"/>
</dbReference>
<evidence type="ECO:0000313" key="16">
    <source>
        <dbReference type="EMBL" id="PXV66196.1"/>
    </source>
</evidence>
<dbReference type="EMBL" id="QICN01000008">
    <property type="protein sequence ID" value="PXV66196.1"/>
    <property type="molecule type" value="Genomic_DNA"/>
</dbReference>
<dbReference type="GO" id="GO:0030163">
    <property type="term" value="P:protein catabolic process"/>
    <property type="evidence" value="ECO:0007669"/>
    <property type="project" value="UniProtKB-UniRule"/>
</dbReference>
<accession>A0A318E6C4</accession>
<comment type="subcellular location">
    <subcellularLocation>
        <location evidence="1 15">Cytoplasm</location>
    </subcellularLocation>
</comment>
<dbReference type="Proteomes" id="UP000248330">
    <property type="component" value="Unassembled WGS sequence"/>
</dbReference>
<dbReference type="PANTHER" id="PTHR30098">
    <property type="entry name" value="LEUCYL/PHENYLALANYL-TRNA--PROTEIN TRANSFERASE"/>
    <property type="match status" value="1"/>
</dbReference>
<comment type="similarity">
    <text evidence="9 15">Belongs to the L/F-transferase family.</text>
</comment>
<comment type="catalytic activity">
    <reaction evidence="7 15">
        <text>N-terminal L-lysyl-[protein] + L-leucyl-tRNA(Leu) = N-terminal L-leucyl-L-lysyl-[protein] + tRNA(Leu) + H(+)</text>
        <dbReference type="Rhea" id="RHEA:12340"/>
        <dbReference type="Rhea" id="RHEA-COMP:9613"/>
        <dbReference type="Rhea" id="RHEA-COMP:9622"/>
        <dbReference type="Rhea" id="RHEA-COMP:12670"/>
        <dbReference type="Rhea" id="RHEA-COMP:12671"/>
        <dbReference type="ChEBI" id="CHEBI:15378"/>
        <dbReference type="ChEBI" id="CHEBI:65249"/>
        <dbReference type="ChEBI" id="CHEBI:78442"/>
        <dbReference type="ChEBI" id="CHEBI:78494"/>
        <dbReference type="ChEBI" id="CHEBI:133043"/>
        <dbReference type="EC" id="2.3.2.6"/>
    </reaction>
</comment>
<dbReference type="Gene3D" id="3.30.70.3550">
    <property type="entry name" value="Leucyl/phenylalanyl-tRNA-protein transferase, N-terminal domain"/>
    <property type="match status" value="1"/>
</dbReference>
<evidence type="ECO:0000256" key="14">
    <source>
        <dbReference type="ARBA" id="ARBA00083640"/>
    </source>
</evidence>
<dbReference type="Gene3D" id="3.40.630.70">
    <property type="entry name" value="Leucyl/phenylalanyl-tRNA-protein transferase, C-terminal domain"/>
    <property type="match status" value="1"/>
</dbReference>
<name>A0A318E6C4_9GAMM</name>
<evidence type="ECO:0000256" key="7">
    <source>
        <dbReference type="ARBA" id="ARBA00051538"/>
    </source>
</evidence>
<proteinExistence type="inferred from homology"/>
<dbReference type="PANTHER" id="PTHR30098:SF2">
    <property type="entry name" value="LEUCYL_PHENYLALANYL-TRNA--PROTEIN TRANSFERASE"/>
    <property type="match status" value="1"/>
</dbReference>
<evidence type="ECO:0000256" key="11">
    <source>
        <dbReference type="ARBA" id="ARBA00074372"/>
    </source>
</evidence>
<comment type="catalytic activity">
    <reaction evidence="6 15">
        <text>N-terminal L-arginyl-[protein] + L-leucyl-tRNA(Leu) = N-terminal L-leucyl-L-arginyl-[protein] + tRNA(Leu) + H(+)</text>
        <dbReference type="Rhea" id="RHEA:50416"/>
        <dbReference type="Rhea" id="RHEA-COMP:9613"/>
        <dbReference type="Rhea" id="RHEA-COMP:9622"/>
        <dbReference type="Rhea" id="RHEA-COMP:12672"/>
        <dbReference type="Rhea" id="RHEA-COMP:12673"/>
        <dbReference type="ChEBI" id="CHEBI:15378"/>
        <dbReference type="ChEBI" id="CHEBI:64719"/>
        <dbReference type="ChEBI" id="CHEBI:78442"/>
        <dbReference type="ChEBI" id="CHEBI:78494"/>
        <dbReference type="ChEBI" id="CHEBI:133044"/>
        <dbReference type="EC" id="2.3.2.6"/>
    </reaction>
</comment>
<sequence>MLAASSPTLPAMDSPVRLHWLDPRHPLQPFPPVHLAMREPNGLLAIGGDLSLTRLLRAYAQGIFPWYNPDEPILWWCPDPRAVLVPDRLHVSRSLHRTIRRADYAVTLDRAFEAVLDGCAAPRRGSQGTWLGGDMRRAYRQLHAHGHAHSVEVWRAGTLIGGLYGVVSGRVFFGESMFSAATDGSKLAMFWLCRQLQAWHFSLIDCQVKSPHLDRLGAIEMPRETFLRELALSRERPHPPGIWRFGIEVPSSPEHLPR</sequence>
<dbReference type="SUPFAM" id="SSF55729">
    <property type="entry name" value="Acyl-CoA N-acyltransferases (Nat)"/>
    <property type="match status" value="1"/>
</dbReference>
<dbReference type="InterPro" id="IPR042221">
    <property type="entry name" value="Leu/Phe-tRNA_Trfase_N"/>
</dbReference>
<dbReference type="InterPro" id="IPR016181">
    <property type="entry name" value="Acyl_CoA_acyltransferase"/>
</dbReference>
<evidence type="ECO:0000256" key="1">
    <source>
        <dbReference type="ARBA" id="ARBA00004496"/>
    </source>
</evidence>
<keyword evidence="4 15" id="KW-0012">Acyltransferase</keyword>
<evidence type="ECO:0000256" key="9">
    <source>
        <dbReference type="ARBA" id="ARBA00061535"/>
    </source>
</evidence>
<evidence type="ECO:0000256" key="13">
    <source>
        <dbReference type="ARBA" id="ARBA00077165"/>
    </source>
</evidence>
<evidence type="ECO:0000256" key="3">
    <source>
        <dbReference type="ARBA" id="ARBA00022679"/>
    </source>
</evidence>
<evidence type="ECO:0000256" key="2">
    <source>
        <dbReference type="ARBA" id="ARBA00022490"/>
    </source>
</evidence>
<evidence type="ECO:0000256" key="6">
    <source>
        <dbReference type="ARBA" id="ARBA00050652"/>
    </source>
</evidence>
<dbReference type="EC" id="2.3.2.6" evidence="10 15"/>
<evidence type="ECO:0000256" key="15">
    <source>
        <dbReference type="HAMAP-Rule" id="MF_00688"/>
    </source>
</evidence>
<evidence type="ECO:0000256" key="5">
    <source>
        <dbReference type="ARBA" id="ARBA00050607"/>
    </source>
</evidence>
<evidence type="ECO:0000256" key="12">
    <source>
        <dbReference type="ARBA" id="ARBA00077136"/>
    </source>
</evidence>
<dbReference type="InterPro" id="IPR042203">
    <property type="entry name" value="Leu/Phe-tRNA_Trfase_C"/>
</dbReference>
<evidence type="ECO:0000313" key="17">
    <source>
        <dbReference type="Proteomes" id="UP000248330"/>
    </source>
</evidence>
<dbReference type="FunFam" id="3.30.70.3550:FF:000001">
    <property type="entry name" value="Leucyl/phenylalanyl-tRNA--protein transferase"/>
    <property type="match status" value="1"/>
</dbReference>
<dbReference type="NCBIfam" id="TIGR00667">
    <property type="entry name" value="aat"/>
    <property type="match status" value="1"/>
</dbReference>
<gene>
    <name evidence="15" type="primary">aat</name>
    <name evidence="16" type="ORF">C8D93_108171</name>
</gene>
<organism evidence="16 17">
    <name type="scientific">Sinimarinibacterium flocculans</name>
    <dbReference type="NCBI Taxonomy" id="985250"/>
    <lineage>
        <taxon>Bacteria</taxon>
        <taxon>Pseudomonadati</taxon>
        <taxon>Pseudomonadota</taxon>
        <taxon>Gammaproteobacteria</taxon>
        <taxon>Nevskiales</taxon>
        <taxon>Nevskiaceae</taxon>
        <taxon>Sinimarinibacterium</taxon>
    </lineage>
</organism>
<dbReference type="AlphaFoldDB" id="A0A318E6C4"/>
<keyword evidence="2 15" id="KW-0963">Cytoplasm</keyword>
<keyword evidence="17" id="KW-1185">Reference proteome</keyword>
<dbReference type="HAMAP" id="MF_00688">
    <property type="entry name" value="Leu_Phe_trans"/>
    <property type="match status" value="1"/>
</dbReference>
<protein>
    <recommendedName>
        <fullName evidence="11 15">Leucyl/phenylalanyl-tRNA--protein transferase</fullName>
        <ecNumber evidence="10 15">2.3.2.6</ecNumber>
    </recommendedName>
    <alternativeName>
        <fullName evidence="12 15">L/F-transferase</fullName>
    </alternativeName>
    <alternativeName>
        <fullName evidence="13 15">Leucyltransferase</fullName>
    </alternativeName>
    <alternativeName>
        <fullName evidence="14 15">Phenyalanyltransferase</fullName>
    </alternativeName>
</protein>
<comment type="function">
    <text evidence="8 15">Functions in the N-end rule pathway of protein degradation where it conjugates Leu, Phe and, less efficiently, Met from aminoacyl-tRNAs to the N-termini of proteins containing an N-terminal arginine or lysine.</text>
</comment>
<comment type="caution">
    <text evidence="16">The sequence shown here is derived from an EMBL/GenBank/DDBJ whole genome shotgun (WGS) entry which is preliminary data.</text>
</comment>